<feature type="signal peptide" evidence="2">
    <location>
        <begin position="1"/>
        <end position="21"/>
    </location>
</feature>
<evidence type="ECO:0000259" key="3">
    <source>
        <dbReference type="PROSITE" id="PS50914"/>
    </source>
</evidence>
<keyword evidence="1 2" id="KW-0732">Signal</keyword>
<feature type="domain" description="BON" evidence="3">
    <location>
        <begin position="46"/>
        <end position="114"/>
    </location>
</feature>
<proteinExistence type="predicted"/>
<dbReference type="NCBIfam" id="NF008247">
    <property type="entry name" value="PRK11023.1"/>
    <property type="match status" value="1"/>
</dbReference>
<organism evidence="4 5">
    <name type="scientific">Pseudidiomarina taiwanensis</name>
    <dbReference type="NCBI Taxonomy" id="337250"/>
    <lineage>
        <taxon>Bacteria</taxon>
        <taxon>Pseudomonadati</taxon>
        <taxon>Pseudomonadota</taxon>
        <taxon>Gammaproteobacteria</taxon>
        <taxon>Alteromonadales</taxon>
        <taxon>Idiomarinaceae</taxon>
        <taxon>Pseudidiomarina</taxon>
    </lineage>
</organism>
<reference evidence="4 5" key="1">
    <citation type="journal article" date="2011" name="Front. Microbiol.">
        <title>Genomic signatures of strain selection and enhancement in Bacillus atrophaeus var. globigii, a historical biowarfare simulant.</title>
        <authorList>
            <person name="Gibbons H.S."/>
            <person name="Broomall S.M."/>
            <person name="McNew L.A."/>
            <person name="Daligault H."/>
            <person name="Chapman C."/>
            <person name="Bruce D."/>
            <person name="Karavis M."/>
            <person name="Krepps M."/>
            <person name="McGregor P.A."/>
            <person name="Hong C."/>
            <person name="Park K.H."/>
            <person name="Akmal A."/>
            <person name="Feldman A."/>
            <person name="Lin J.S."/>
            <person name="Chang W.E."/>
            <person name="Higgs B.W."/>
            <person name="Demirev P."/>
            <person name="Lindquist J."/>
            <person name="Liem A."/>
            <person name="Fochler E."/>
            <person name="Read T.D."/>
            <person name="Tapia R."/>
            <person name="Johnson S."/>
            <person name="Bishop-Lilly K.A."/>
            <person name="Detter C."/>
            <person name="Han C."/>
            <person name="Sozhamannan S."/>
            <person name="Rosenzweig C.N."/>
            <person name="Skowronski E.W."/>
        </authorList>
    </citation>
    <scope>NUCLEOTIDE SEQUENCE [LARGE SCALE GENOMIC DNA]</scope>
    <source>
        <strain evidence="4 5">PIT1</strain>
    </source>
</reference>
<dbReference type="Pfam" id="PF04972">
    <property type="entry name" value="BON"/>
    <property type="match status" value="2"/>
</dbReference>
<dbReference type="AlphaFoldDB" id="A0A432ZKK0"/>
<dbReference type="PROSITE" id="PS51257">
    <property type="entry name" value="PROKAR_LIPOPROTEIN"/>
    <property type="match status" value="1"/>
</dbReference>
<comment type="caution">
    <text evidence="4">The sequence shown here is derived from an EMBL/GenBank/DDBJ whole genome shotgun (WGS) entry which is preliminary data.</text>
</comment>
<sequence length="189" mass="20337">MKKRFLVPLVATLTLSLSGCATVLVGATAAGIASANDSRTVGAQVDDQAIEIKAVATLNDDTRLKAARIQVVSFNRTVLLMGQVEHERLRSYAAEQIRQVDGVVRVHNEIRVGEVIGLGQISKDSWITSKVKTQLLASENVEGSRIKVVTENGEVFLLGLISADDAETAVEIARNVNGVTRVIDAFEVR</sequence>
<gene>
    <name evidence="4" type="ORF">CWI83_05850</name>
</gene>
<evidence type="ECO:0000313" key="4">
    <source>
        <dbReference type="EMBL" id="RUO78545.1"/>
    </source>
</evidence>
<keyword evidence="5" id="KW-1185">Reference proteome</keyword>
<dbReference type="EMBL" id="PIQG01000002">
    <property type="protein sequence ID" value="RUO78545.1"/>
    <property type="molecule type" value="Genomic_DNA"/>
</dbReference>
<dbReference type="PROSITE" id="PS50914">
    <property type="entry name" value="BON"/>
    <property type="match status" value="2"/>
</dbReference>
<dbReference type="RefSeq" id="WP_126827044.1">
    <property type="nucleotide sequence ID" value="NZ_PIQG01000002.1"/>
</dbReference>
<accession>A0A432ZKK0</accession>
<dbReference type="SMART" id="SM00749">
    <property type="entry name" value="BON"/>
    <property type="match status" value="2"/>
</dbReference>
<dbReference type="PANTHER" id="PTHR34606:SF4">
    <property type="entry name" value="OUTER MEMBRANE LIPOPROTEIN DOLP"/>
    <property type="match status" value="1"/>
</dbReference>
<evidence type="ECO:0000313" key="5">
    <source>
        <dbReference type="Proteomes" id="UP000288279"/>
    </source>
</evidence>
<name>A0A432ZKK0_9GAMM</name>
<feature type="domain" description="BON" evidence="3">
    <location>
        <begin position="123"/>
        <end position="189"/>
    </location>
</feature>
<protein>
    <submittedName>
        <fullName evidence="4">Osmotically-inducible protein OsmY</fullName>
    </submittedName>
</protein>
<dbReference type="PANTHER" id="PTHR34606">
    <property type="entry name" value="BON DOMAIN-CONTAINING PROTEIN"/>
    <property type="match status" value="1"/>
</dbReference>
<dbReference type="OrthoDB" id="9783990at2"/>
<dbReference type="InterPro" id="IPR014004">
    <property type="entry name" value="Transpt-assoc_nodulatn_dom_bac"/>
</dbReference>
<evidence type="ECO:0000256" key="2">
    <source>
        <dbReference type="SAM" id="SignalP"/>
    </source>
</evidence>
<dbReference type="Gene3D" id="3.30.1340.30">
    <property type="match status" value="1"/>
</dbReference>
<evidence type="ECO:0000256" key="1">
    <source>
        <dbReference type="ARBA" id="ARBA00022729"/>
    </source>
</evidence>
<dbReference type="InterPro" id="IPR007055">
    <property type="entry name" value="BON_dom"/>
</dbReference>
<dbReference type="Proteomes" id="UP000288279">
    <property type="component" value="Unassembled WGS sequence"/>
</dbReference>
<dbReference type="InterPro" id="IPR051686">
    <property type="entry name" value="Lipoprotein_DolP"/>
</dbReference>
<feature type="chain" id="PRO_5019372904" evidence="2">
    <location>
        <begin position="22"/>
        <end position="189"/>
    </location>
</feature>